<evidence type="ECO:0000256" key="1">
    <source>
        <dbReference type="SAM" id="MobiDB-lite"/>
    </source>
</evidence>
<reference evidence="2 3" key="1">
    <citation type="journal article" date="2019" name="Sci. Rep.">
        <title>A high-quality genome of Eragrostis curvula grass provides insights into Poaceae evolution and supports new strategies to enhance forage quality.</title>
        <authorList>
            <person name="Carballo J."/>
            <person name="Santos B.A.C.M."/>
            <person name="Zappacosta D."/>
            <person name="Garbus I."/>
            <person name="Selva J.P."/>
            <person name="Gallo C.A."/>
            <person name="Diaz A."/>
            <person name="Albertini E."/>
            <person name="Caccamo M."/>
            <person name="Echenique V."/>
        </authorList>
    </citation>
    <scope>NUCLEOTIDE SEQUENCE [LARGE SCALE GENOMIC DNA]</scope>
    <source>
        <strain evidence="3">cv. Victoria</strain>
        <tissue evidence="2">Leaf</tissue>
    </source>
</reference>
<dbReference type="Proteomes" id="UP000324897">
    <property type="component" value="Unassembled WGS sequence"/>
</dbReference>
<keyword evidence="3" id="KW-1185">Reference proteome</keyword>
<feature type="non-terminal residue" evidence="2">
    <location>
        <position position="1"/>
    </location>
</feature>
<proteinExistence type="predicted"/>
<protein>
    <submittedName>
        <fullName evidence="2">Uncharacterized protein</fullName>
    </submittedName>
</protein>
<evidence type="ECO:0000313" key="2">
    <source>
        <dbReference type="EMBL" id="TVU21874.1"/>
    </source>
</evidence>
<gene>
    <name evidence="2" type="ORF">EJB05_31545</name>
</gene>
<feature type="region of interest" description="Disordered" evidence="1">
    <location>
        <begin position="1"/>
        <end position="46"/>
    </location>
</feature>
<dbReference type="InterPro" id="IPR044286">
    <property type="entry name" value="SINL_plant"/>
</dbReference>
<comment type="caution">
    <text evidence="2">The sequence shown here is derived from an EMBL/GenBank/DDBJ whole genome shotgun (WGS) entry which is preliminary data.</text>
</comment>
<dbReference type="Gramene" id="TVU21874">
    <property type="protein sequence ID" value="TVU21874"/>
    <property type="gene ID" value="EJB05_31545"/>
</dbReference>
<dbReference type="PANTHER" id="PTHR46632:SF16">
    <property type="entry name" value="E3 UBIQUITIN-PROTEIN LIGASE SINA-LIKE 10"/>
    <property type="match status" value="1"/>
</dbReference>
<feature type="region of interest" description="Disordered" evidence="1">
    <location>
        <begin position="85"/>
        <end position="121"/>
    </location>
</feature>
<dbReference type="PANTHER" id="PTHR46632">
    <property type="entry name" value="E3 UBIQUITIN-PROTEIN LIGASE SINA-LIKE 4"/>
    <property type="match status" value="1"/>
</dbReference>
<sequence>MINPENLARAPIRLTYERRRPKESSSGSGDQISNEDQGVDERRDRSTCRTGCGAMIRLHRTDDDGCALVGEEVLVRLEMRMACGADRRMHSPRPQEQEESSRRNKRQREDAPTQAAPRQTRSCSFVGRTVDMLYHLCAEHGWPVTLINTGGAAVIRVGLSETRRILLASDGSVFILANTRIATASALSLSCIMSASAGGHRAAYKYQIWCGSLPTAENAGTGRGIVYASGPAPFGGVFDPAPPGPNKIHLIVPPALKLPSGDMIVTVCIDKLGI</sequence>
<feature type="compositionally biased region" description="Polar residues" evidence="1">
    <location>
        <begin position="24"/>
        <end position="36"/>
    </location>
</feature>
<dbReference type="AlphaFoldDB" id="A0A5J9UEL5"/>
<accession>A0A5J9UEL5</accession>
<feature type="compositionally biased region" description="Basic and acidic residues" evidence="1">
    <location>
        <begin position="85"/>
        <end position="111"/>
    </location>
</feature>
<evidence type="ECO:0000313" key="3">
    <source>
        <dbReference type="Proteomes" id="UP000324897"/>
    </source>
</evidence>
<dbReference type="EMBL" id="RWGY01000026">
    <property type="protein sequence ID" value="TVU21874.1"/>
    <property type="molecule type" value="Genomic_DNA"/>
</dbReference>
<name>A0A5J9UEL5_9POAL</name>
<organism evidence="2 3">
    <name type="scientific">Eragrostis curvula</name>
    <name type="common">weeping love grass</name>
    <dbReference type="NCBI Taxonomy" id="38414"/>
    <lineage>
        <taxon>Eukaryota</taxon>
        <taxon>Viridiplantae</taxon>
        <taxon>Streptophyta</taxon>
        <taxon>Embryophyta</taxon>
        <taxon>Tracheophyta</taxon>
        <taxon>Spermatophyta</taxon>
        <taxon>Magnoliopsida</taxon>
        <taxon>Liliopsida</taxon>
        <taxon>Poales</taxon>
        <taxon>Poaceae</taxon>
        <taxon>PACMAD clade</taxon>
        <taxon>Chloridoideae</taxon>
        <taxon>Eragrostideae</taxon>
        <taxon>Eragrostidinae</taxon>
        <taxon>Eragrostis</taxon>
    </lineage>
</organism>